<evidence type="ECO:0000256" key="13">
    <source>
        <dbReference type="ARBA" id="ARBA00044563"/>
    </source>
</evidence>
<dbReference type="GO" id="GO:0022627">
    <property type="term" value="C:cytosolic small ribosomal subunit"/>
    <property type="evidence" value="ECO:0007669"/>
    <property type="project" value="TreeGrafter"/>
</dbReference>
<feature type="domain" description="Plectin/eS10 N-terminal" evidence="16">
    <location>
        <begin position="29"/>
        <end position="115"/>
    </location>
</feature>
<dbReference type="STRING" id="56216.A0A1A6FWB7"/>
<comment type="function">
    <text evidence="14">Component of the 40S ribosomal subunit. The ribosome is a large ribonucleoprotein complex responsible for the synthesis of proteins in the cell.</text>
</comment>
<name>A0A1A6FWB7_NEOLE</name>
<keyword evidence="10" id="KW-0539">Nucleus</keyword>
<dbReference type="OrthoDB" id="5211809at2759"/>
<organism evidence="17 18">
    <name type="scientific">Neotoma lepida</name>
    <name type="common">Desert woodrat</name>
    <dbReference type="NCBI Taxonomy" id="56216"/>
    <lineage>
        <taxon>Eukaryota</taxon>
        <taxon>Metazoa</taxon>
        <taxon>Chordata</taxon>
        <taxon>Craniata</taxon>
        <taxon>Vertebrata</taxon>
        <taxon>Euteleostomi</taxon>
        <taxon>Mammalia</taxon>
        <taxon>Eutheria</taxon>
        <taxon>Euarchontoglires</taxon>
        <taxon>Glires</taxon>
        <taxon>Rodentia</taxon>
        <taxon>Myomorpha</taxon>
        <taxon>Muroidea</taxon>
        <taxon>Cricetidae</taxon>
        <taxon>Neotominae</taxon>
        <taxon>Neotoma</taxon>
    </lineage>
</organism>
<evidence type="ECO:0000256" key="14">
    <source>
        <dbReference type="ARBA" id="ARBA00045797"/>
    </source>
</evidence>
<keyword evidence="9" id="KW-0689">Ribosomal protein</keyword>
<dbReference type="Proteomes" id="UP000092124">
    <property type="component" value="Unassembled WGS sequence"/>
</dbReference>
<keyword evidence="4" id="KW-0488">Methylation</keyword>
<proteinExistence type="inferred from homology"/>
<evidence type="ECO:0000259" key="16">
    <source>
        <dbReference type="Pfam" id="PF03501"/>
    </source>
</evidence>
<evidence type="ECO:0000256" key="12">
    <source>
        <dbReference type="ARBA" id="ARBA00044523"/>
    </source>
</evidence>
<dbReference type="GO" id="GO:0003735">
    <property type="term" value="F:structural constituent of ribosome"/>
    <property type="evidence" value="ECO:0007669"/>
    <property type="project" value="TreeGrafter"/>
</dbReference>
<evidence type="ECO:0000256" key="7">
    <source>
        <dbReference type="ARBA" id="ARBA00022553"/>
    </source>
</evidence>
<evidence type="ECO:0000256" key="4">
    <source>
        <dbReference type="ARBA" id="ARBA00022481"/>
    </source>
</evidence>
<dbReference type="InterPro" id="IPR005326">
    <property type="entry name" value="Plectin_eS10_N"/>
</dbReference>
<dbReference type="EMBL" id="LZPO01116998">
    <property type="protein sequence ID" value="OBS57835.1"/>
    <property type="molecule type" value="Genomic_DNA"/>
</dbReference>
<evidence type="ECO:0000313" key="17">
    <source>
        <dbReference type="EMBL" id="OBS57835.1"/>
    </source>
</evidence>
<evidence type="ECO:0000256" key="5">
    <source>
        <dbReference type="ARBA" id="ARBA00022490"/>
    </source>
</evidence>
<evidence type="ECO:0000256" key="8">
    <source>
        <dbReference type="ARBA" id="ARBA00022843"/>
    </source>
</evidence>
<evidence type="ECO:0000256" key="2">
    <source>
        <dbReference type="ARBA" id="ARBA00004604"/>
    </source>
</evidence>
<accession>A0A1A6FWB7</accession>
<reference evidence="17 18" key="1">
    <citation type="submission" date="2016-06" db="EMBL/GenBank/DDBJ databases">
        <title>The Draft Genome Sequence and Annotation of the Desert Woodrat Neotoma lepida.</title>
        <authorList>
            <person name="Campbell M."/>
            <person name="Oakeson K.F."/>
            <person name="Yandell M."/>
            <person name="Halpert J.R."/>
            <person name="Dearing D."/>
        </authorList>
    </citation>
    <scope>NUCLEOTIDE SEQUENCE [LARGE SCALE GENOMIC DNA]</scope>
    <source>
        <strain evidence="17">417</strain>
        <tissue evidence="17">Liver</tissue>
    </source>
</reference>
<evidence type="ECO:0000256" key="9">
    <source>
        <dbReference type="ARBA" id="ARBA00022980"/>
    </source>
</evidence>
<dbReference type="PANTHER" id="PTHR12146">
    <property type="entry name" value="40S RIBOSOMAL PROTEIN S10"/>
    <property type="match status" value="1"/>
</dbReference>
<sequence length="156" mass="17420">MLLNLCCAVHAPSFPASISDPAAAAMLKPKKTQIAIYELLCKEGVLVAKKDVHMPKHPELADKNVPSLHVLKAVRSLKTQGYVQEQFVWRHFFWYLTNRGIQHLRDDLHLPPEKVLAPCCVAMLKLAGLAPRISEKENTLSAEPWQALCTQKCGTI</sequence>
<evidence type="ECO:0000256" key="11">
    <source>
        <dbReference type="ARBA" id="ARBA00023274"/>
    </source>
</evidence>
<gene>
    <name evidence="17" type="ORF">A6R68_11035</name>
</gene>
<dbReference type="InterPro" id="IPR037447">
    <property type="entry name" value="Ribosomal_eS10"/>
</dbReference>
<keyword evidence="18" id="KW-1185">Reference proteome</keyword>
<evidence type="ECO:0000256" key="3">
    <source>
        <dbReference type="ARBA" id="ARBA00007278"/>
    </source>
</evidence>
<evidence type="ECO:0000256" key="1">
    <source>
        <dbReference type="ARBA" id="ARBA00004496"/>
    </source>
</evidence>
<dbReference type="Gene3D" id="1.10.10.10">
    <property type="entry name" value="Winged helix-like DNA-binding domain superfamily/Winged helix DNA-binding domain"/>
    <property type="match status" value="1"/>
</dbReference>
<keyword evidence="8" id="KW-0832">Ubl conjugation</keyword>
<comment type="similarity">
    <text evidence="3">Belongs to the eukaryotic ribosomal protein eS10 family.</text>
</comment>
<dbReference type="GO" id="GO:0005730">
    <property type="term" value="C:nucleolus"/>
    <property type="evidence" value="ECO:0007669"/>
    <property type="project" value="UniProtKB-SubCell"/>
</dbReference>
<comment type="caution">
    <text evidence="17">The sequence shown here is derived from an EMBL/GenBank/DDBJ whole genome shotgun (WGS) entry which is preliminary data.</text>
</comment>
<evidence type="ECO:0000256" key="10">
    <source>
        <dbReference type="ARBA" id="ARBA00023242"/>
    </source>
</evidence>
<evidence type="ECO:0000313" key="18">
    <source>
        <dbReference type="Proteomes" id="UP000092124"/>
    </source>
</evidence>
<keyword evidence="5" id="KW-0963">Cytoplasm</keyword>
<keyword evidence="11" id="KW-0687">Ribonucleoprotein</keyword>
<keyword evidence="7" id="KW-0597">Phosphoprotein</keyword>
<comment type="subcellular location">
    <subcellularLocation>
        <location evidence="1">Cytoplasm</location>
    </subcellularLocation>
    <subcellularLocation>
        <location evidence="2">Nucleus</location>
        <location evidence="2">Nucleolus</location>
    </subcellularLocation>
</comment>
<dbReference type="FunFam" id="1.10.10.10:FF:001335">
    <property type="entry name" value="40S ribosomal protein S10"/>
    <property type="match status" value="1"/>
</dbReference>
<keyword evidence="6" id="KW-1017">Isopeptide bond</keyword>
<dbReference type="InterPro" id="IPR036388">
    <property type="entry name" value="WH-like_DNA-bd_sf"/>
</dbReference>
<dbReference type="GO" id="GO:0003723">
    <property type="term" value="F:RNA binding"/>
    <property type="evidence" value="ECO:0007669"/>
    <property type="project" value="TreeGrafter"/>
</dbReference>
<dbReference type="PANTHER" id="PTHR12146:SF10">
    <property type="entry name" value="SMALL RIBOSOMAL SUBUNIT PROTEIN ES10"/>
    <property type="match status" value="1"/>
</dbReference>
<comment type="subunit">
    <text evidence="15">Component of the small ribosomal subunit. The methylated form interacts with NPM1.</text>
</comment>
<dbReference type="AlphaFoldDB" id="A0A1A6FWB7"/>
<evidence type="ECO:0000256" key="15">
    <source>
        <dbReference type="ARBA" id="ARBA00047069"/>
    </source>
</evidence>
<protein>
    <recommendedName>
        <fullName evidence="12">Small ribosomal subunit protein eS10</fullName>
    </recommendedName>
    <alternativeName>
        <fullName evidence="13">40S ribosomal protein S10</fullName>
    </alternativeName>
</protein>
<evidence type="ECO:0000256" key="6">
    <source>
        <dbReference type="ARBA" id="ARBA00022499"/>
    </source>
</evidence>
<dbReference type="Pfam" id="PF03501">
    <property type="entry name" value="S10_plectin"/>
    <property type="match status" value="1"/>
</dbReference>